<dbReference type="InterPro" id="IPR024234">
    <property type="entry name" value="DUF3801"/>
</dbReference>
<feature type="region of interest" description="Disordered" evidence="1">
    <location>
        <begin position="125"/>
        <end position="216"/>
    </location>
</feature>
<feature type="compositionally biased region" description="Basic and acidic residues" evidence="1">
    <location>
        <begin position="176"/>
        <end position="199"/>
    </location>
</feature>
<comment type="caution">
    <text evidence="2">The sequence shown here is derived from an EMBL/GenBank/DDBJ whole genome shotgun (WGS) entry which is preliminary data.</text>
</comment>
<sequence length="216" mass="24342">MNVGGGEAADQLVRMMLSGGEVAVRLSGSAAKNLLALSLALAKNHKKICGKINMGKMLRETRDVRTFPMTQEEYRTFQKEAREKKLLYAAIKETHDPNDKNSMVDVVMPVTEVERANLVFEKMQYKQPGTNQQQEQDAPSKEKQPETPKKDSRSGRGSRDTSTNSPIHVKSVMRTTSEERPSVEVRLKGYRAQLDEQRRSAPARQKVKTKNRAKGR</sequence>
<feature type="compositionally biased region" description="Polar residues" evidence="1">
    <location>
        <begin position="127"/>
        <end position="137"/>
    </location>
</feature>
<reference evidence="2" key="1">
    <citation type="journal article" date="2021" name="PeerJ">
        <title>Extensive microbial diversity within the chicken gut microbiome revealed by metagenomics and culture.</title>
        <authorList>
            <person name="Gilroy R."/>
            <person name="Ravi A."/>
            <person name="Getino M."/>
            <person name="Pursley I."/>
            <person name="Horton D.L."/>
            <person name="Alikhan N.F."/>
            <person name="Baker D."/>
            <person name="Gharbi K."/>
            <person name="Hall N."/>
            <person name="Watson M."/>
            <person name="Adriaenssens E.M."/>
            <person name="Foster-Nyarko E."/>
            <person name="Jarju S."/>
            <person name="Secka A."/>
            <person name="Antonio M."/>
            <person name="Oren A."/>
            <person name="Chaudhuri R.R."/>
            <person name="La Ragione R."/>
            <person name="Hildebrand F."/>
            <person name="Pallen M.J."/>
        </authorList>
    </citation>
    <scope>NUCLEOTIDE SEQUENCE</scope>
    <source>
        <strain evidence="2">ChiGjej4B4-18154</strain>
    </source>
</reference>
<accession>A0A9D2E334</accession>
<dbReference type="Pfam" id="PF12687">
    <property type="entry name" value="DUF3801"/>
    <property type="match status" value="1"/>
</dbReference>
<organism evidence="2 3">
    <name type="scientific">Candidatus Allofournierella merdipullorum</name>
    <dbReference type="NCBI Taxonomy" id="2838595"/>
    <lineage>
        <taxon>Bacteria</taxon>
        <taxon>Bacillati</taxon>
        <taxon>Bacillota</taxon>
        <taxon>Clostridia</taxon>
        <taxon>Eubacteriales</taxon>
        <taxon>Oscillospiraceae</taxon>
        <taxon>Allofournierella</taxon>
    </lineage>
</organism>
<evidence type="ECO:0000313" key="3">
    <source>
        <dbReference type="Proteomes" id="UP000824035"/>
    </source>
</evidence>
<dbReference type="AlphaFoldDB" id="A0A9D2E334"/>
<feature type="compositionally biased region" description="Basic residues" evidence="1">
    <location>
        <begin position="205"/>
        <end position="216"/>
    </location>
</feature>
<dbReference type="Proteomes" id="UP000824035">
    <property type="component" value="Unassembled WGS sequence"/>
</dbReference>
<gene>
    <name evidence="2" type="ORF">H9813_01540</name>
</gene>
<protein>
    <submittedName>
        <fullName evidence="2">PcfB family protein</fullName>
    </submittedName>
</protein>
<feature type="compositionally biased region" description="Basic and acidic residues" evidence="1">
    <location>
        <begin position="138"/>
        <end position="159"/>
    </location>
</feature>
<evidence type="ECO:0000313" key="2">
    <source>
        <dbReference type="EMBL" id="HIZ29905.1"/>
    </source>
</evidence>
<proteinExistence type="predicted"/>
<evidence type="ECO:0000256" key="1">
    <source>
        <dbReference type="SAM" id="MobiDB-lite"/>
    </source>
</evidence>
<reference evidence="2" key="2">
    <citation type="submission" date="2021-04" db="EMBL/GenBank/DDBJ databases">
        <authorList>
            <person name="Gilroy R."/>
        </authorList>
    </citation>
    <scope>NUCLEOTIDE SEQUENCE</scope>
    <source>
        <strain evidence="2">ChiGjej4B4-18154</strain>
    </source>
</reference>
<name>A0A9D2E334_9FIRM</name>
<dbReference type="EMBL" id="DXBV01000016">
    <property type="protein sequence ID" value="HIZ29905.1"/>
    <property type="molecule type" value="Genomic_DNA"/>
</dbReference>